<dbReference type="OrthoDB" id="9807630at2"/>
<dbReference type="InterPro" id="IPR041492">
    <property type="entry name" value="HAD_2"/>
</dbReference>
<dbReference type="Gene3D" id="3.40.50.1000">
    <property type="entry name" value="HAD superfamily/HAD-like"/>
    <property type="match status" value="1"/>
</dbReference>
<evidence type="ECO:0000313" key="6">
    <source>
        <dbReference type="Proteomes" id="UP000036951"/>
    </source>
</evidence>
<dbReference type="SFLD" id="SFLDG01129">
    <property type="entry name" value="C1.5:_HAD__Beta-PGM__Phosphata"/>
    <property type="match status" value="1"/>
</dbReference>
<dbReference type="InterPro" id="IPR050155">
    <property type="entry name" value="HAD-like_hydrolase_sf"/>
</dbReference>
<dbReference type="AlphaFoldDB" id="A0A8E1QVW0"/>
<dbReference type="GO" id="GO:0005829">
    <property type="term" value="C:cytosol"/>
    <property type="evidence" value="ECO:0007669"/>
    <property type="project" value="TreeGrafter"/>
</dbReference>
<comment type="similarity">
    <text evidence="3">Belongs to the HAD-like hydrolase superfamily. CbbY/CbbZ/Gph/YieH family.</text>
</comment>
<dbReference type="SUPFAM" id="SSF56784">
    <property type="entry name" value="HAD-like"/>
    <property type="match status" value="1"/>
</dbReference>
<dbReference type="RefSeq" id="WP_053399083.1">
    <property type="nucleotide sequence ID" value="NZ_LFQU01000035.1"/>
</dbReference>
<sequence length="216" mass="24632">MKEFDTYIFDLDGTLLYTLDDLTASTNYAMRAFSLPEHTTEEVRMMVGNGIKKLIERAVPGGKDNKHYEDIYNTFIEYYLKHNADTTRPYDGIIDMLAILKQHGKKIAVVSNKYCKATEELCRYFFGNYIKVAIGESDKIRKKPAPDTVNEALKLLEAERDNAVYIGDSEVDIQTARNSCMPCISVLWGFRDKDFLIRNGAQTLVETPNEITSCIK</sequence>
<dbReference type="InterPro" id="IPR023214">
    <property type="entry name" value="HAD_sf"/>
</dbReference>
<dbReference type="InterPro" id="IPR006439">
    <property type="entry name" value="HAD-SF_hydro_IA"/>
</dbReference>
<evidence type="ECO:0000256" key="3">
    <source>
        <dbReference type="ARBA" id="ARBA00006171"/>
    </source>
</evidence>
<protein>
    <recommendedName>
        <fullName evidence="4">phosphoglycolate phosphatase</fullName>
        <ecNumber evidence="4">3.1.3.18</ecNumber>
    </recommendedName>
</protein>
<dbReference type="InterPro" id="IPR006549">
    <property type="entry name" value="HAD-SF_hydro_IIIA"/>
</dbReference>
<comment type="caution">
    <text evidence="5">The sequence shown here is derived from an EMBL/GenBank/DDBJ whole genome shotgun (WGS) entry which is preliminary data.</text>
</comment>
<dbReference type="NCBIfam" id="TIGR01662">
    <property type="entry name" value="HAD-SF-IIIA"/>
    <property type="match status" value="1"/>
</dbReference>
<gene>
    <name evidence="5" type="ORF">ACU52_12890</name>
</gene>
<dbReference type="InterPro" id="IPR036412">
    <property type="entry name" value="HAD-like_sf"/>
</dbReference>
<dbReference type="PANTHER" id="PTHR43434:SF1">
    <property type="entry name" value="PHOSPHOGLYCOLATE PHOSPHATASE"/>
    <property type="match status" value="1"/>
</dbReference>
<evidence type="ECO:0000313" key="5">
    <source>
        <dbReference type="EMBL" id="KOO67563.1"/>
    </source>
</evidence>
<reference evidence="5 6" key="1">
    <citation type="submission" date="2015-06" db="EMBL/GenBank/DDBJ databases">
        <title>Prevotella sp. 109, sp. nov., a novel member of the family Prevotellaceae isolated from human faeces.</title>
        <authorList>
            <person name="Shkoporov A.N."/>
            <person name="Chaplin A.V."/>
            <person name="Kafarskaia L.I."/>
            <person name="Efimov B.A."/>
        </authorList>
    </citation>
    <scope>NUCLEOTIDE SEQUENCE [LARGE SCALE GENOMIC DNA]</scope>
    <source>
        <strain evidence="5 6">109</strain>
    </source>
</reference>
<keyword evidence="6" id="KW-1185">Reference proteome</keyword>
<dbReference type="EMBL" id="LFQU01000035">
    <property type="protein sequence ID" value="KOO67563.1"/>
    <property type="molecule type" value="Genomic_DNA"/>
</dbReference>
<keyword evidence="5" id="KW-0378">Hydrolase</keyword>
<comment type="catalytic activity">
    <reaction evidence="1">
        <text>2-phosphoglycolate + H2O = glycolate + phosphate</text>
        <dbReference type="Rhea" id="RHEA:14369"/>
        <dbReference type="ChEBI" id="CHEBI:15377"/>
        <dbReference type="ChEBI" id="CHEBI:29805"/>
        <dbReference type="ChEBI" id="CHEBI:43474"/>
        <dbReference type="ChEBI" id="CHEBI:58033"/>
        <dbReference type="EC" id="3.1.3.18"/>
    </reaction>
</comment>
<dbReference type="Proteomes" id="UP000036951">
    <property type="component" value="Unassembled WGS sequence"/>
</dbReference>
<dbReference type="EC" id="3.1.3.18" evidence="4"/>
<dbReference type="SFLD" id="SFLDS00003">
    <property type="entry name" value="Haloacid_Dehalogenase"/>
    <property type="match status" value="1"/>
</dbReference>
<accession>A0A8E1QVW0</accession>
<dbReference type="PANTHER" id="PTHR43434">
    <property type="entry name" value="PHOSPHOGLYCOLATE PHOSPHATASE"/>
    <property type="match status" value="1"/>
</dbReference>
<evidence type="ECO:0000256" key="4">
    <source>
        <dbReference type="ARBA" id="ARBA00013078"/>
    </source>
</evidence>
<organism evidence="5 6">
    <name type="scientific">Xylanibacter rarus</name>
    <dbReference type="NCBI Taxonomy" id="1676614"/>
    <lineage>
        <taxon>Bacteria</taxon>
        <taxon>Pseudomonadati</taxon>
        <taxon>Bacteroidota</taxon>
        <taxon>Bacteroidia</taxon>
        <taxon>Bacteroidales</taxon>
        <taxon>Prevotellaceae</taxon>
        <taxon>Xylanibacter</taxon>
    </lineage>
</organism>
<dbReference type="GO" id="GO:0006281">
    <property type="term" value="P:DNA repair"/>
    <property type="evidence" value="ECO:0007669"/>
    <property type="project" value="TreeGrafter"/>
</dbReference>
<dbReference type="GO" id="GO:0008967">
    <property type="term" value="F:phosphoglycolate phosphatase activity"/>
    <property type="evidence" value="ECO:0007669"/>
    <property type="project" value="UniProtKB-EC"/>
</dbReference>
<name>A0A8E1QVW0_9BACT</name>
<dbReference type="InterPro" id="IPR023198">
    <property type="entry name" value="PGP-like_dom2"/>
</dbReference>
<evidence type="ECO:0000256" key="2">
    <source>
        <dbReference type="ARBA" id="ARBA00004818"/>
    </source>
</evidence>
<dbReference type="Pfam" id="PF13419">
    <property type="entry name" value="HAD_2"/>
    <property type="match status" value="1"/>
</dbReference>
<proteinExistence type="inferred from homology"/>
<dbReference type="Gene3D" id="1.10.150.240">
    <property type="entry name" value="Putative phosphatase, domain 2"/>
    <property type="match status" value="1"/>
</dbReference>
<evidence type="ECO:0000256" key="1">
    <source>
        <dbReference type="ARBA" id="ARBA00000830"/>
    </source>
</evidence>
<comment type="pathway">
    <text evidence="2">Organic acid metabolism; glycolate biosynthesis; glycolate from 2-phosphoglycolate: step 1/1.</text>
</comment>
<dbReference type="NCBIfam" id="TIGR01549">
    <property type="entry name" value="HAD-SF-IA-v1"/>
    <property type="match status" value="1"/>
</dbReference>